<dbReference type="InterPro" id="IPR011009">
    <property type="entry name" value="Kinase-like_dom_sf"/>
</dbReference>
<protein>
    <recommendedName>
        <fullName evidence="8">Ras-GAP domain-containing protein</fullName>
    </recommendedName>
</protein>
<dbReference type="Gene3D" id="3.40.525.10">
    <property type="entry name" value="CRAL-TRIO lipid binding domain"/>
    <property type="match status" value="1"/>
</dbReference>
<evidence type="ECO:0008006" key="8">
    <source>
        <dbReference type="Google" id="ProtNLM"/>
    </source>
</evidence>
<dbReference type="PROSITE" id="PS50018">
    <property type="entry name" value="RAS_GTPASE_ACTIV_2"/>
    <property type="match status" value="1"/>
</dbReference>
<accession>A0A166NH21</accession>
<keyword evidence="7" id="KW-1185">Reference proteome</keyword>
<dbReference type="Gene3D" id="1.10.506.10">
    <property type="entry name" value="GTPase Activation - p120gap, domain 1"/>
    <property type="match status" value="2"/>
</dbReference>
<dbReference type="InterPro" id="IPR036865">
    <property type="entry name" value="CRAL-TRIO_dom_sf"/>
</dbReference>
<keyword evidence="1" id="KW-0343">GTPase activation</keyword>
<dbReference type="Pfam" id="PF07714">
    <property type="entry name" value="PK_Tyr_Ser-Thr"/>
    <property type="match status" value="1"/>
</dbReference>
<organism evidence="6 7">
    <name type="scientific">Exidia glandulosa HHB12029</name>
    <dbReference type="NCBI Taxonomy" id="1314781"/>
    <lineage>
        <taxon>Eukaryota</taxon>
        <taxon>Fungi</taxon>
        <taxon>Dikarya</taxon>
        <taxon>Basidiomycota</taxon>
        <taxon>Agaricomycotina</taxon>
        <taxon>Agaricomycetes</taxon>
        <taxon>Auriculariales</taxon>
        <taxon>Exidiaceae</taxon>
        <taxon>Exidia</taxon>
    </lineage>
</organism>
<dbReference type="SMART" id="SM00220">
    <property type="entry name" value="S_TKc"/>
    <property type="match status" value="1"/>
</dbReference>
<dbReference type="InterPro" id="IPR001251">
    <property type="entry name" value="CRAL-TRIO_dom"/>
</dbReference>
<dbReference type="InterPro" id="IPR008271">
    <property type="entry name" value="Ser/Thr_kinase_AS"/>
</dbReference>
<dbReference type="InterPro" id="IPR008936">
    <property type="entry name" value="Rho_GTPase_activation_prot"/>
</dbReference>
<dbReference type="InterPro" id="IPR000719">
    <property type="entry name" value="Prot_kinase_dom"/>
</dbReference>
<dbReference type="SUPFAM" id="SSF56112">
    <property type="entry name" value="Protein kinase-like (PK-like)"/>
    <property type="match status" value="1"/>
</dbReference>
<dbReference type="Proteomes" id="UP000077266">
    <property type="component" value="Unassembled WGS sequence"/>
</dbReference>
<dbReference type="Gene3D" id="1.10.510.10">
    <property type="entry name" value="Transferase(Phosphotransferase) domain 1"/>
    <property type="match status" value="1"/>
</dbReference>
<reference evidence="6 7" key="1">
    <citation type="journal article" date="2016" name="Mol. Biol. Evol.">
        <title>Comparative Genomics of Early-Diverging Mushroom-Forming Fungi Provides Insights into the Origins of Lignocellulose Decay Capabilities.</title>
        <authorList>
            <person name="Nagy L.G."/>
            <person name="Riley R."/>
            <person name="Tritt A."/>
            <person name="Adam C."/>
            <person name="Daum C."/>
            <person name="Floudas D."/>
            <person name="Sun H."/>
            <person name="Yadav J.S."/>
            <person name="Pangilinan J."/>
            <person name="Larsson K.H."/>
            <person name="Matsuura K."/>
            <person name="Barry K."/>
            <person name="Labutti K."/>
            <person name="Kuo R."/>
            <person name="Ohm R.A."/>
            <person name="Bhattacharya S.S."/>
            <person name="Shirouzu T."/>
            <person name="Yoshinaga Y."/>
            <person name="Martin F.M."/>
            <person name="Grigoriev I.V."/>
            <person name="Hibbett D.S."/>
        </authorList>
    </citation>
    <scope>NUCLEOTIDE SEQUENCE [LARGE SCALE GENOMIC DNA]</scope>
    <source>
        <strain evidence="6 7">HHB12029</strain>
    </source>
</reference>
<dbReference type="InterPro" id="IPR001245">
    <property type="entry name" value="Ser-Thr/Tyr_kinase_cat_dom"/>
</dbReference>
<dbReference type="EMBL" id="KV426670">
    <property type="protein sequence ID" value="KZV79156.1"/>
    <property type="molecule type" value="Genomic_DNA"/>
</dbReference>
<dbReference type="OrthoDB" id="28245at2759"/>
<dbReference type="PANTHER" id="PTHR10194:SF142">
    <property type="entry name" value="NEUROFIBROMIN"/>
    <property type="match status" value="1"/>
</dbReference>
<dbReference type="InParanoid" id="A0A166NH21"/>
<feature type="region of interest" description="Disordered" evidence="3">
    <location>
        <begin position="531"/>
        <end position="550"/>
    </location>
</feature>
<dbReference type="PROSITE" id="PS50011">
    <property type="entry name" value="PROTEIN_KINASE_DOM"/>
    <property type="match status" value="1"/>
</dbReference>
<sequence>MADSVQHTPSASYDDLGHSLVDLNAGGPGSTNTVNSITASHHWTTATFYTTSMRESDLSLATKSTAYYSVEDHAVVKISNTAEFRSAFRDIDVTHLITDIATRPSGFGGSADVKQAYLLGATVAMKIPRVVNVDIQVARKLAREIGVWRSLSHPNILPLSGLFWDDNALPAMISPWCSNGNAIDYIGVQRRRLSGLDILPLQLQLLDDSLAGLAHLHSLRIVHGDLKGVNILVGDGGVACIADFGVSAVLAQYPAQNATPAGTYRWMAPELLQDDSRVTWASDMWAYGCVIMEVMSGTPPYAALQERQVIIALHNGELPSRPPSIRDELWDLCELCFKAPRDRPHAELLLKSFRALSKDLLLGHADVDLSAADSAPDLDLLDKLLTTAFNHLQENLPCYSGKSLQELELDASMSSSVDGLIRVSRWLMSKVCYLLLELLERLSKSQVIVIRTLSGALTAQWDLKREQQNCSKCRGHPSEVPVDSWVDPPYITNHDATYIISTMVLYIRQTRHVVDRPPEFLHMTNDSSSYSFERLGEPDTQGHATPPSISRSSNSLNRLILTYTARIVFHVSVSNWPSTFARIRKGIRLLAAHGTDPEPIDETDVWLMAYCCLDRARLVQILQELSSLFAVRHAMWSWINVFHDEFSDAAVTPRKLEGAAERLYDVMQQLVDNDRRIAFLPTLTLLLAVSPERCKQLETQLAYGIGTTTSPTSSRGKSARLAAWTAIYRMLGSTSKMAELAMAGFLQLCKCGMIVSPELDSPIRSLAPDIAQDLSTRLIAPPPPLRPYYDSVEHPIDIGLYSDVLVAVFRFSPQNAIHELFLPSLNALRSDAVKTVVVKACLTLVLDARRMLHQPSIEPLYQCASRIRQIYIASCRRQHEVSDVGQPLRASNRPSAKKYFEDDITSERDLFLLACHALWRADLRFLFHATSTEDEIEIGVAGMELIRHQSEPEVHLSVSRTMAMLFLSSSYISSDSPIYGAARLYNRRSTSEVLTACVTLMLQKPFDTDSNRILMPHILMVLTRYADDAYPEDEDAPWKYSPDRLPGFLAADFALVMIIALSSPGMDVTLQAAHGLQLLVGAERHERAPRPPVPGPEEQLKRWAVYEQIGEERLDYVGRMAYQKRLRQLFRVLSPPNPFNLALFNFCFTRWLELSQSVVQPAESIDAALKAIWQNLTFALAGIVGSCIALAGENVEIRSMARHMPQHLEQVAALPSNPPMVARQFVNALMNRLDDEDVMIRETSKDALSAELHPRLFPVLLQQIERVAGADPEPDDGIGLLFEQCMSVLRAMFDRIDTPPELSRLNVDISRMILILSRFINRENDKGRACFRAKIKFCQLCDSLLAKRNFLTIRKESSLRNEVVDRIFGWIKDSQALRFIEPSNPDLQAECDVACLTTAVTLLENMRLQPLESPTSWYTTNLLSRTFYRYLTEMQMMADVHSMGSMNSEDGTAIQKSFNSSLHSTRDEPAIRALVVQGVVNMLQANPDAGTKHCLALGFHDDLRLRIQFCHIFARALASGRKLESPATVTPPPPLNQLCEMLRESDMFALAVCEICPANEVDVIIPILLNVFDTRDSLLRLMRSAIDREVARKESDKELFRSNTVCTRLLSAFAKMQGYNYLRKVIQPVVEQLQAMPADQSIEVDPIKASNATEEDLKQNMANLKVIAQALLDIISNSAPFMPPIIMDVCKHITDTVGNVWPGSRQTALRAFLFLRFIGPAIAAPHTVDIEVPKENIEIRRGLILMTKIIQNLANNALLSKDQFLTDLDPFLNENARKVQAFQETIARGTSEGDHRVETADIGTYLDEADTIFLQRFFQLNADKVGKELLSYQGHDSSNTGKKTWDMLCTALVELDPPIERPQLIPLDSQRHPKLLDFLQRNQHRNTESVRQLFTATSTDPERSLVFMLALARLNAETDDLELVLLQIFNTLLEFSAHQRPFEIVIDCTMFAPSSELPLPWIEYLIELIPSDLALQFQTAYVVNTNGAAQLYLRKVLHALANVPFGKQITAINSLEDLTDVLPASSVATIDSSGMSQYNLVVAY</sequence>
<dbReference type="SUPFAM" id="SSF48350">
    <property type="entry name" value="GTPase activation domain, GAP"/>
    <property type="match status" value="1"/>
</dbReference>
<dbReference type="InterPro" id="IPR039360">
    <property type="entry name" value="Ras_GTPase"/>
</dbReference>
<keyword evidence="2" id="KW-0597">Phosphoprotein</keyword>
<dbReference type="GO" id="GO:0005096">
    <property type="term" value="F:GTPase activator activity"/>
    <property type="evidence" value="ECO:0007669"/>
    <property type="project" value="UniProtKB-KW"/>
</dbReference>
<dbReference type="PANTHER" id="PTHR10194">
    <property type="entry name" value="RAS GTPASE-ACTIVATING PROTEINS"/>
    <property type="match status" value="1"/>
</dbReference>
<dbReference type="GO" id="GO:0005524">
    <property type="term" value="F:ATP binding"/>
    <property type="evidence" value="ECO:0007669"/>
    <property type="project" value="InterPro"/>
</dbReference>
<dbReference type="GO" id="GO:0004672">
    <property type="term" value="F:protein kinase activity"/>
    <property type="evidence" value="ECO:0007669"/>
    <property type="project" value="InterPro"/>
</dbReference>
<evidence type="ECO:0000256" key="3">
    <source>
        <dbReference type="SAM" id="MobiDB-lite"/>
    </source>
</evidence>
<dbReference type="STRING" id="1314781.A0A166NH21"/>
<gene>
    <name evidence="6" type="ORF">EXIGLDRAFT_782732</name>
</gene>
<evidence type="ECO:0000313" key="6">
    <source>
        <dbReference type="EMBL" id="KZV79156.1"/>
    </source>
</evidence>
<feature type="domain" description="Ras-GAP" evidence="5">
    <location>
        <begin position="1560"/>
        <end position="1755"/>
    </location>
</feature>
<dbReference type="InterPro" id="IPR001936">
    <property type="entry name" value="RasGAP_dom"/>
</dbReference>
<proteinExistence type="predicted"/>
<dbReference type="Pfam" id="PF00616">
    <property type="entry name" value="RasGAP"/>
    <property type="match status" value="1"/>
</dbReference>
<dbReference type="PROSITE" id="PS00108">
    <property type="entry name" value="PROTEIN_KINASE_ST"/>
    <property type="match status" value="1"/>
</dbReference>
<dbReference type="SMART" id="SM00323">
    <property type="entry name" value="RasGAP"/>
    <property type="match status" value="1"/>
</dbReference>
<evidence type="ECO:0000259" key="5">
    <source>
        <dbReference type="PROSITE" id="PS50018"/>
    </source>
</evidence>
<feature type="domain" description="Protein kinase" evidence="4">
    <location>
        <begin position="99"/>
        <end position="362"/>
    </location>
</feature>
<evidence type="ECO:0000256" key="2">
    <source>
        <dbReference type="ARBA" id="ARBA00022553"/>
    </source>
</evidence>
<evidence type="ECO:0000256" key="1">
    <source>
        <dbReference type="ARBA" id="ARBA00022468"/>
    </source>
</evidence>
<name>A0A166NH21_EXIGL</name>
<evidence type="ECO:0000259" key="4">
    <source>
        <dbReference type="PROSITE" id="PS50011"/>
    </source>
</evidence>
<evidence type="ECO:0000313" key="7">
    <source>
        <dbReference type="Proteomes" id="UP000077266"/>
    </source>
</evidence>
<dbReference type="Pfam" id="PF13716">
    <property type="entry name" value="CRAL_TRIO_2"/>
    <property type="match status" value="1"/>
</dbReference>